<dbReference type="EMBL" id="CM042025">
    <property type="protein sequence ID" value="KAI3806100.1"/>
    <property type="molecule type" value="Genomic_DNA"/>
</dbReference>
<accession>A0ACB9IDM9</accession>
<gene>
    <name evidence="1" type="ORF">L1987_21992</name>
</gene>
<sequence length="446" mass="49929">MASSYSSSVTASQVGSYFVQQYYQVLQQQPEFAHQFYTGSSTMIRVDGESTETASSIFQIHALVQSLHFSGIEVKTINSVESWSDGIIVAVSGSVKSNCFRGWRKFVQTFFLAPQEKGYFVINDIFHFVSDEVTNHLPPLLATVHKDGFQPIKSSQNLSAVGDAFEVEASENFNSLHLESRDQGDYYTSHERQIQQQEEDADDSEDYEEESPVEQPSFNHDDYFQETFYQNTVEYEQEPLHQNTSSYVQEPIQAVEKPAREPVKFTYASILQSNGKSMPSVPTQAPVVKSVPPTTEWNQPPEPVASFAPETTYHVTEDTSVNEEGESLSVYVRNLPTFVTSQEILQEFKNFGRIKQDGVFLKNRKDVGICFAFVEFEDINGVQKAIEASPIQLAGKQVYIEERRANSSSSARGGRGRGGRGRGSYDASRGRYGGVSNGRGNGFRNN</sequence>
<comment type="caution">
    <text evidence="1">The sequence shown here is derived from an EMBL/GenBank/DDBJ whole genome shotgun (WGS) entry which is preliminary data.</text>
</comment>
<evidence type="ECO:0000313" key="2">
    <source>
        <dbReference type="Proteomes" id="UP001056120"/>
    </source>
</evidence>
<reference evidence="2" key="1">
    <citation type="journal article" date="2022" name="Mol. Ecol. Resour.">
        <title>The genomes of chicory, endive, great burdock and yacon provide insights into Asteraceae palaeo-polyploidization history and plant inulin production.</title>
        <authorList>
            <person name="Fan W."/>
            <person name="Wang S."/>
            <person name="Wang H."/>
            <person name="Wang A."/>
            <person name="Jiang F."/>
            <person name="Liu H."/>
            <person name="Zhao H."/>
            <person name="Xu D."/>
            <person name="Zhang Y."/>
        </authorList>
    </citation>
    <scope>NUCLEOTIDE SEQUENCE [LARGE SCALE GENOMIC DNA]</scope>
    <source>
        <strain evidence="2">cv. Yunnan</strain>
    </source>
</reference>
<proteinExistence type="predicted"/>
<reference evidence="1 2" key="2">
    <citation type="journal article" date="2022" name="Mol. Ecol. Resour.">
        <title>The genomes of chicory, endive, great burdock and yacon provide insights into Asteraceae paleo-polyploidization history and plant inulin production.</title>
        <authorList>
            <person name="Fan W."/>
            <person name="Wang S."/>
            <person name="Wang H."/>
            <person name="Wang A."/>
            <person name="Jiang F."/>
            <person name="Liu H."/>
            <person name="Zhao H."/>
            <person name="Xu D."/>
            <person name="Zhang Y."/>
        </authorList>
    </citation>
    <scope>NUCLEOTIDE SEQUENCE [LARGE SCALE GENOMIC DNA]</scope>
    <source>
        <strain evidence="2">cv. Yunnan</strain>
        <tissue evidence="1">Leaves</tissue>
    </source>
</reference>
<name>A0ACB9IDM9_9ASTR</name>
<protein>
    <submittedName>
        <fullName evidence="1">Uncharacterized protein</fullName>
    </submittedName>
</protein>
<evidence type="ECO:0000313" key="1">
    <source>
        <dbReference type="EMBL" id="KAI3806100.1"/>
    </source>
</evidence>
<dbReference type="Proteomes" id="UP001056120">
    <property type="component" value="Linkage Group LG08"/>
</dbReference>
<organism evidence="1 2">
    <name type="scientific">Smallanthus sonchifolius</name>
    <dbReference type="NCBI Taxonomy" id="185202"/>
    <lineage>
        <taxon>Eukaryota</taxon>
        <taxon>Viridiplantae</taxon>
        <taxon>Streptophyta</taxon>
        <taxon>Embryophyta</taxon>
        <taxon>Tracheophyta</taxon>
        <taxon>Spermatophyta</taxon>
        <taxon>Magnoliopsida</taxon>
        <taxon>eudicotyledons</taxon>
        <taxon>Gunneridae</taxon>
        <taxon>Pentapetalae</taxon>
        <taxon>asterids</taxon>
        <taxon>campanulids</taxon>
        <taxon>Asterales</taxon>
        <taxon>Asteraceae</taxon>
        <taxon>Asteroideae</taxon>
        <taxon>Heliantheae alliance</taxon>
        <taxon>Millerieae</taxon>
        <taxon>Smallanthus</taxon>
    </lineage>
</organism>
<keyword evidence="2" id="KW-1185">Reference proteome</keyword>